<evidence type="ECO:0000313" key="2">
    <source>
        <dbReference type="Proteomes" id="UP000323708"/>
    </source>
</evidence>
<dbReference type="EMBL" id="VTUX01000007">
    <property type="protein sequence ID" value="KAA1189460.1"/>
    <property type="molecule type" value="Genomic_DNA"/>
</dbReference>
<organism evidence="1 2">
    <name type="scientific">Pseudohalioglobus sediminis</name>
    <dbReference type="NCBI Taxonomy" id="2606449"/>
    <lineage>
        <taxon>Bacteria</taxon>
        <taxon>Pseudomonadati</taxon>
        <taxon>Pseudomonadota</taxon>
        <taxon>Gammaproteobacteria</taxon>
        <taxon>Cellvibrionales</taxon>
        <taxon>Halieaceae</taxon>
        <taxon>Pseudohalioglobus</taxon>
    </lineage>
</organism>
<sequence length="223" mass="24873">MIRRVEEAVHSIAKRIFLLCLIQAYAVGCSFENSEVAKLRAACEKDAGVTIHSSVEVEGFYSSSGLQGIIKSGYRFMEYCSDRPPYKSALTEGGCFRISKVERASGRCDPVRNARLSSFVVEPYPEFLENNCIAIEMIEAPTAEYGVINEREKTLASDGVGIHVRSETRVMRMADRQLLGSYIGYYYNRNPGHTGPIGCDFLYDDIPSYTSARLLEDTIPPKP</sequence>
<reference evidence="1 2" key="1">
    <citation type="submission" date="2019-09" db="EMBL/GenBank/DDBJ databases">
        <authorList>
            <person name="Chen X.-Y."/>
        </authorList>
    </citation>
    <scope>NUCLEOTIDE SEQUENCE [LARGE SCALE GENOMIC DNA]</scope>
    <source>
        <strain evidence="1 2">NY5</strain>
    </source>
</reference>
<comment type="caution">
    <text evidence="1">The sequence shown here is derived from an EMBL/GenBank/DDBJ whole genome shotgun (WGS) entry which is preliminary data.</text>
</comment>
<name>A0A5B0WQU6_9GAMM</name>
<dbReference type="Proteomes" id="UP000323708">
    <property type="component" value="Unassembled WGS sequence"/>
</dbReference>
<dbReference type="RefSeq" id="WP_149612071.1">
    <property type="nucleotide sequence ID" value="NZ_VTUX01000007.1"/>
</dbReference>
<dbReference type="AlphaFoldDB" id="A0A5B0WQU6"/>
<gene>
    <name evidence="1" type="ORF">F0M18_13950</name>
</gene>
<evidence type="ECO:0000313" key="1">
    <source>
        <dbReference type="EMBL" id="KAA1189460.1"/>
    </source>
</evidence>
<keyword evidence="2" id="KW-1185">Reference proteome</keyword>
<accession>A0A5B0WQU6</accession>
<protein>
    <submittedName>
        <fullName evidence="1">Uncharacterized protein</fullName>
    </submittedName>
</protein>
<proteinExistence type="predicted"/>